<gene>
    <name evidence="1" type="ORF">T4D_6928</name>
</gene>
<dbReference type="AlphaFoldDB" id="A0A0V1FZZ5"/>
<dbReference type="Proteomes" id="UP000054995">
    <property type="component" value="Unassembled WGS sequence"/>
</dbReference>
<sequence length="102" mass="11847">MKINETNLILTYKTVKSRKEHCTELKSICIYLDEFLRCRKYSLICIERCICVFRDLDFWLTACPDQLASHAQLYNADTLAHIIPTSRSSLAFFSGLPLLKEI</sequence>
<name>A0A0V1FZZ5_TRIPS</name>
<comment type="caution">
    <text evidence="1">The sequence shown here is derived from an EMBL/GenBank/DDBJ whole genome shotgun (WGS) entry which is preliminary data.</text>
</comment>
<evidence type="ECO:0000313" key="1">
    <source>
        <dbReference type="EMBL" id="KRY91474.1"/>
    </source>
</evidence>
<organism evidence="1 2">
    <name type="scientific">Trichinella pseudospiralis</name>
    <name type="common">Parasitic roundworm</name>
    <dbReference type="NCBI Taxonomy" id="6337"/>
    <lineage>
        <taxon>Eukaryota</taxon>
        <taxon>Metazoa</taxon>
        <taxon>Ecdysozoa</taxon>
        <taxon>Nematoda</taxon>
        <taxon>Enoplea</taxon>
        <taxon>Dorylaimia</taxon>
        <taxon>Trichinellida</taxon>
        <taxon>Trichinellidae</taxon>
        <taxon>Trichinella</taxon>
    </lineage>
</organism>
<evidence type="ECO:0000313" key="2">
    <source>
        <dbReference type="Proteomes" id="UP000054995"/>
    </source>
</evidence>
<dbReference type="EMBL" id="JYDT01000013">
    <property type="protein sequence ID" value="KRY91474.1"/>
    <property type="molecule type" value="Genomic_DNA"/>
</dbReference>
<accession>A0A0V1FZZ5</accession>
<protein>
    <submittedName>
        <fullName evidence="1">Uncharacterized protein</fullName>
    </submittedName>
</protein>
<proteinExistence type="predicted"/>
<keyword evidence="2" id="KW-1185">Reference proteome</keyword>
<reference evidence="1 2" key="1">
    <citation type="submission" date="2015-01" db="EMBL/GenBank/DDBJ databases">
        <title>Evolution of Trichinella species and genotypes.</title>
        <authorList>
            <person name="Korhonen P.K."/>
            <person name="Edoardo P."/>
            <person name="Giuseppe L.R."/>
            <person name="Gasser R.B."/>
        </authorList>
    </citation>
    <scope>NUCLEOTIDE SEQUENCE [LARGE SCALE GENOMIC DNA]</scope>
    <source>
        <strain evidence="1">ISS470</strain>
    </source>
</reference>